<dbReference type="OrthoDB" id="5429716at2759"/>
<dbReference type="AlphaFoldDB" id="A0A9X0BEB5"/>
<protein>
    <submittedName>
        <fullName evidence="1">Uncharacterized protein</fullName>
    </submittedName>
</protein>
<dbReference type="RefSeq" id="XP_056493908.1">
    <property type="nucleotide sequence ID" value="XM_056625326.1"/>
</dbReference>
<sequence length="247" mass="26545">MPSASTISGYTYENWGPVTTTFTPPASCATASNKIEVGPSDSSRPIFRYGLQCETVGGWECYPSATIETTTTPDTNPTQFFKAHYYSPGLYCPADWVTVGVASWDGDGDKSLITSGVLAPPTTAEIVQRDGEVFLGILDKSETAVICCPRSYSADVQYGCWSTISDYKPSSACNWEIPKVDWLGSSSIKTTINGTATTRYLQTLAGTSPFIGPATTTFDAEDKKTLVGMAVNPMLTLIHKKADFDGM</sequence>
<dbReference type="EMBL" id="JAPZBU010000003">
    <property type="protein sequence ID" value="KAJ5414062.1"/>
    <property type="molecule type" value="Genomic_DNA"/>
</dbReference>
<evidence type="ECO:0000313" key="1">
    <source>
        <dbReference type="EMBL" id="KAJ5414062.1"/>
    </source>
</evidence>
<name>A0A9X0BEB5_9EURO</name>
<organism evidence="1 2">
    <name type="scientific">Penicillium cosmopolitanum</name>
    <dbReference type="NCBI Taxonomy" id="1131564"/>
    <lineage>
        <taxon>Eukaryota</taxon>
        <taxon>Fungi</taxon>
        <taxon>Dikarya</taxon>
        <taxon>Ascomycota</taxon>
        <taxon>Pezizomycotina</taxon>
        <taxon>Eurotiomycetes</taxon>
        <taxon>Eurotiomycetidae</taxon>
        <taxon>Eurotiales</taxon>
        <taxon>Aspergillaceae</taxon>
        <taxon>Penicillium</taxon>
    </lineage>
</organism>
<gene>
    <name evidence="1" type="ORF">N7509_000689</name>
</gene>
<evidence type="ECO:0000313" key="2">
    <source>
        <dbReference type="Proteomes" id="UP001147747"/>
    </source>
</evidence>
<dbReference type="GeneID" id="81364306"/>
<accession>A0A9X0BEB5</accession>
<dbReference type="Proteomes" id="UP001147747">
    <property type="component" value="Unassembled WGS sequence"/>
</dbReference>
<comment type="caution">
    <text evidence="1">The sequence shown here is derived from an EMBL/GenBank/DDBJ whole genome shotgun (WGS) entry which is preliminary data.</text>
</comment>
<keyword evidence="2" id="KW-1185">Reference proteome</keyword>
<reference evidence="1" key="2">
    <citation type="journal article" date="2023" name="IMA Fungus">
        <title>Comparative genomic study of the Penicillium genus elucidates a diverse pangenome and 15 lateral gene transfer events.</title>
        <authorList>
            <person name="Petersen C."/>
            <person name="Sorensen T."/>
            <person name="Nielsen M.R."/>
            <person name="Sondergaard T.E."/>
            <person name="Sorensen J.L."/>
            <person name="Fitzpatrick D.A."/>
            <person name="Frisvad J.C."/>
            <person name="Nielsen K.L."/>
        </authorList>
    </citation>
    <scope>NUCLEOTIDE SEQUENCE</scope>
    <source>
        <strain evidence="1">IBT 29677</strain>
    </source>
</reference>
<reference evidence="1" key="1">
    <citation type="submission" date="2022-12" db="EMBL/GenBank/DDBJ databases">
        <authorList>
            <person name="Petersen C."/>
        </authorList>
    </citation>
    <scope>NUCLEOTIDE SEQUENCE</scope>
    <source>
        <strain evidence="1">IBT 29677</strain>
    </source>
</reference>
<proteinExistence type="predicted"/>